<dbReference type="AlphaFoldDB" id="A0AAV6V7X5"/>
<evidence type="ECO:0000313" key="3">
    <source>
        <dbReference type="Proteomes" id="UP000827092"/>
    </source>
</evidence>
<keyword evidence="3" id="KW-1185">Reference proteome</keyword>
<proteinExistence type="predicted"/>
<evidence type="ECO:0000256" key="1">
    <source>
        <dbReference type="SAM" id="MobiDB-lite"/>
    </source>
</evidence>
<dbReference type="EMBL" id="JAFNEN010000136">
    <property type="protein sequence ID" value="KAG8192709.1"/>
    <property type="molecule type" value="Genomic_DNA"/>
</dbReference>
<comment type="caution">
    <text evidence="2">The sequence shown here is derived from an EMBL/GenBank/DDBJ whole genome shotgun (WGS) entry which is preliminary data.</text>
</comment>
<sequence length="79" mass="8795">MCTSAHEYFSSAGAVGQRLSRVRKVPRSSPGTTEDLPSICGSTGRLKEYSILHVESEARFCILETQDINEPRPKSKLQR</sequence>
<feature type="region of interest" description="Disordered" evidence="1">
    <location>
        <begin position="17"/>
        <end position="39"/>
    </location>
</feature>
<protein>
    <submittedName>
        <fullName evidence="2">Uncharacterized protein</fullName>
    </submittedName>
</protein>
<organism evidence="2 3">
    <name type="scientific">Oedothorax gibbosus</name>
    <dbReference type="NCBI Taxonomy" id="931172"/>
    <lineage>
        <taxon>Eukaryota</taxon>
        <taxon>Metazoa</taxon>
        <taxon>Ecdysozoa</taxon>
        <taxon>Arthropoda</taxon>
        <taxon>Chelicerata</taxon>
        <taxon>Arachnida</taxon>
        <taxon>Araneae</taxon>
        <taxon>Araneomorphae</taxon>
        <taxon>Entelegynae</taxon>
        <taxon>Araneoidea</taxon>
        <taxon>Linyphiidae</taxon>
        <taxon>Erigoninae</taxon>
        <taxon>Oedothorax</taxon>
    </lineage>
</organism>
<name>A0AAV6V7X5_9ARAC</name>
<evidence type="ECO:0000313" key="2">
    <source>
        <dbReference type="EMBL" id="KAG8192709.1"/>
    </source>
</evidence>
<dbReference type="Proteomes" id="UP000827092">
    <property type="component" value="Unassembled WGS sequence"/>
</dbReference>
<reference evidence="2 3" key="1">
    <citation type="journal article" date="2022" name="Nat. Ecol. Evol.">
        <title>A masculinizing supergene underlies an exaggerated male reproductive morph in a spider.</title>
        <authorList>
            <person name="Hendrickx F."/>
            <person name="De Corte Z."/>
            <person name="Sonet G."/>
            <person name="Van Belleghem S.M."/>
            <person name="Kostlbacher S."/>
            <person name="Vangestel C."/>
        </authorList>
    </citation>
    <scope>NUCLEOTIDE SEQUENCE [LARGE SCALE GENOMIC DNA]</scope>
    <source>
        <strain evidence="2">W744_W776</strain>
    </source>
</reference>
<accession>A0AAV6V7X5</accession>
<gene>
    <name evidence="2" type="ORF">JTE90_009732</name>
</gene>